<accession>A0AAN8ZG95</accession>
<dbReference type="AlphaFoldDB" id="A0AAN8ZG95"/>
<dbReference type="PANTHER" id="PTHR34145">
    <property type="entry name" value="OS02G0105600 PROTEIN"/>
    <property type="match status" value="1"/>
</dbReference>
<name>A0AAN8ZG95_9MAGN</name>
<evidence type="ECO:0000313" key="4">
    <source>
        <dbReference type="Proteomes" id="UP001370490"/>
    </source>
</evidence>
<keyword evidence="4" id="KW-1185">Reference proteome</keyword>
<gene>
    <name evidence="3" type="ORF">RJ641_002432</name>
</gene>
<dbReference type="PANTHER" id="PTHR34145:SF68">
    <property type="entry name" value="FBD DOMAIN-CONTAINING PROTEIN"/>
    <property type="match status" value="1"/>
</dbReference>
<proteinExistence type="predicted"/>
<protein>
    <recommendedName>
        <fullName evidence="5">F-box domain-containing protein</fullName>
    </recommendedName>
</protein>
<feature type="domain" description="At1g61320/AtMIF1 LRR" evidence="2">
    <location>
        <begin position="97"/>
        <end position="407"/>
    </location>
</feature>
<comment type="caution">
    <text evidence="3">The sequence shown here is derived from an EMBL/GenBank/DDBJ whole genome shotgun (WGS) entry which is preliminary data.</text>
</comment>
<dbReference type="Pfam" id="PF00646">
    <property type="entry name" value="F-box"/>
    <property type="match status" value="1"/>
</dbReference>
<dbReference type="SUPFAM" id="SSF52058">
    <property type="entry name" value="L domain-like"/>
    <property type="match status" value="1"/>
</dbReference>
<feature type="non-terminal residue" evidence="3">
    <location>
        <position position="448"/>
    </location>
</feature>
<dbReference type="Proteomes" id="UP001370490">
    <property type="component" value="Unassembled WGS sequence"/>
</dbReference>
<reference evidence="3 4" key="1">
    <citation type="submission" date="2023-12" db="EMBL/GenBank/DDBJ databases">
        <title>A high-quality genome assembly for Dillenia turbinata (Dilleniales).</title>
        <authorList>
            <person name="Chanderbali A."/>
        </authorList>
    </citation>
    <scope>NUCLEOTIDE SEQUENCE [LARGE SCALE GENOMIC DNA]</scope>
    <source>
        <strain evidence="3">LSX21</strain>
        <tissue evidence="3">Leaf</tissue>
    </source>
</reference>
<dbReference type="SUPFAM" id="SSF81383">
    <property type="entry name" value="F-box domain"/>
    <property type="match status" value="1"/>
</dbReference>
<dbReference type="InterPro" id="IPR055357">
    <property type="entry name" value="LRR_At1g61320_AtMIF1"/>
</dbReference>
<dbReference type="CDD" id="cd22160">
    <property type="entry name" value="F-box_AtFBL13-like"/>
    <property type="match status" value="1"/>
</dbReference>
<dbReference type="Gene3D" id="3.80.10.10">
    <property type="entry name" value="Ribonuclease Inhibitor"/>
    <property type="match status" value="1"/>
</dbReference>
<feature type="domain" description="F-box" evidence="1">
    <location>
        <begin position="11"/>
        <end position="49"/>
    </location>
</feature>
<evidence type="ECO:0000313" key="3">
    <source>
        <dbReference type="EMBL" id="KAK6932808.1"/>
    </source>
</evidence>
<dbReference type="EMBL" id="JBAMMX010000010">
    <property type="protein sequence ID" value="KAK6932808.1"/>
    <property type="molecule type" value="Genomic_DNA"/>
</dbReference>
<dbReference type="InterPro" id="IPR032675">
    <property type="entry name" value="LRR_dom_sf"/>
</dbReference>
<sequence length="448" mass="52520">MQRQKVDADRISELHDEILIHILSLLRLEEAVRTSVLARRWRFLWTYLSSLRPPQQTMKLMLPHYVSEDREIVEYINRYYQIFQIHQEKYINMYNQILQMHRADTLDEFKVFFELNADHKDHLDRWIAHVLCKKVNRIDIDLRHCPHHDKWYQFSYECFTLVQNPHCGVSSVKALKFLCLGNFSFSAPLIENFLLNFPLLENVVLFGSFDLMDLKVVGSSLRLNFLEIYACSNLRIIEISAPNLVTFNCDFRNDTRVDIKHAPKLANVCIHGWNIEILSQGFISLSSHLSQLETLRLDAFYMEFFCLPKLPELTSLRHLMISVNPCWKIENLFCFTPLIKASPFLQKVTMQLRGRPNVNREHLKHPSFTHQHLKVIEFDGFTGSVLDIEFAHHLLEIAVALEEVIVTPFKIPKHSRKANADLEEEMAVKQAREEGMKLKEKLPPGAKL</sequence>
<evidence type="ECO:0000259" key="2">
    <source>
        <dbReference type="Pfam" id="PF23622"/>
    </source>
</evidence>
<dbReference type="InterPro" id="IPR001810">
    <property type="entry name" value="F-box_dom"/>
</dbReference>
<dbReference type="InterPro" id="IPR053772">
    <property type="entry name" value="At1g61320/At1g61330-like"/>
</dbReference>
<evidence type="ECO:0000259" key="1">
    <source>
        <dbReference type="Pfam" id="PF00646"/>
    </source>
</evidence>
<dbReference type="InterPro" id="IPR053781">
    <property type="entry name" value="F-box_AtFBL13-like"/>
</dbReference>
<dbReference type="InterPro" id="IPR036047">
    <property type="entry name" value="F-box-like_dom_sf"/>
</dbReference>
<organism evidence="3 4">
    <name type="scientific">Dillenia turbinata</name>
    <dbReference type="NCBI Taxonomy" id="194707"/>
    <lineage>
        <taxon>Eukaryota</taxon>
        <taxon>Viridiplantae</taxon>
        <taxon>Streptophyta</taxon>
        <taxon>Embryophyta</taxon>
        <taxon>Tracheophyta</taxon>
        <taxon>Spermatophyta</taxon>
        <taxon>Magnoliopsida</taxon>
        <taxon>eudicotyledons</taxon>
        <taxon>Gunneridae</taxon>
        <taxon>Pentapetalae</taxon>
        <taxon>Dilleniales</taxon>
        <taxon>Dilleniaceae</taxon>
        <taxon>Dillenia</taxon>
    </lineage>
</organism>
<evidence type="ECO:0008006" key="5">
    <source>
        <dbReference type="Google" id="ProtNLM"/>
    </source>
</evidence>
<dbReference type="Pfam" id="PF23622">
    <property type="entry name" value="LRR_At1g61320_AtMIF1"/>
    <property type="match status" value="1"/>
</dbReference>